<sequence length="182" mass="20960">MKLEDRVAIATREWVANVVIGYNFCPFARPVFEPDRIKYAVDHSDNVADVLETLYQGCLELRENDNIATTLVIFDNCAQNFDDYLDVLAMAERLMEQSGFSGEFQLASFHPDYQFDGEDESSPGNFTNRSPYPTLHIIREHDIEQAMRGKEDSSAIYERNMRKAESFGCEHFASILDDLRKR</sequence>
<reference evidence="1 2" key="1">
    <citation type="submission" date="2016-08" db="EMBL/GenBank/DDBJ databases">
        <authorList>
            <person name="Seilhamer J.J."/>
        </authorList>
    </citation>
    <scope>NUCLEOTIDE SEQUENCE [LARGE SCALE GENOMIC DNA]</scope>
    <source>
        <strain evidence="1 2">KCTC 42603</strain>
    </source>
</reference>
<organism evidence="1 2">
    <name type="scientific">Alteromonas confluentis</name>
    <dbReference type="NCBI Taxonomy" id="1656094"/>
    <lineage>
        <taxon>Bacteria</taxon>
        <taxon>Pseudomonadati</taxon>
        <taxon>Pseudomonadota</taxon>
        <taxon>Gammaproteobacteria</taxon>
        <taxon>Alteromonadales</taxon>
        <taxon>Alteromonadaceae</taxon>
        <taxon>Alteromonas/Salinimonas group</taxon>
        <taxon>Alteromonas</taxon>
    </lineage>
</organism>
<comment type="caution">
    <text evidence="1">The sequence shown here is derived from an EMBL/GenBank/DDBJ whole genome shotgun (WGS) entry which is preliminary data.</text>
</comment>
<dbReference type="AlphaFoldDB" id="A0A1E7Z7I9"/>
<dbReference type="OrthoDB" id="277390at2"/>
<name>A0A1E7Z7I9_9ALTE</name>
<dbReference type="EMBL" id="MDHN01000039">
    <property type="protein sequence ID" value="OFC69498.1"/>
    <property type="molecule type" value="Genomic_DNA"/>
</dbReference>
<protein>
    <recommendedName>
        <fullName evidence="3">DUF1415 domain-containing protein</fullName>
    </recommendedName>
</protein>
<dbReference type="InterPro" id="IPR009858">
    <property type="entry name" value="DUF1415"/>
</dbReference>
<proteinExistence type="predicted"/>
<dbReference type="Pfam" id="PF07209">
    <property type="entry name" value="DUF1415"/>
    <property type="match status" value="1"/>
</dbReference>
<keyword evidence="2" id="KW-1185">Reference proteome</keyword>
<evidence type="ECO:0000313" key="2">
    <source>
        <dbReference type="Proteomes" id="UP000175691"/>
    </source>
</evidence>
<gene>
    <name evidence="1" type="ORF">BFC18_17365</name>
</gene>
<dbReference type="STRING" id="1656094.BFC18_17365"/>
<evidence type="ECO:0000313" key="1">
    <source>
        <dbReference type="EMBL" id="OFC69498.1"/>
    </source>
</evidence>
<accession>A0A1E7Z7I9</accession>
<dbReference type="RefSeq" id="WP_070126640.1">
    <property type="nucleotide sequence ID" value="NZ_MDHN01000039.1"/>
</dbReference>
<evidence type="ECO:0008006" key="3">
    <source>
        <dbReference type="Google" id="ProtNLM"/>
    </source>
</evidence>
<dbReference type="Proteomes" id="UP000175691">
    <property type="component" value="Unassembled WGS sequence"/>
</dbReference>